<reference evidence="3" key="1">
    <citation type="submission" date="2022-11" db="UniProtKB">
        <authorList>
            <consortium name="WormBaseParasite"/>
        </authorList>
    </citation>
    <scope>IDENTIFICATION</scope>
</reference>
<dbReference type="AlphaFoldDB" id="A0A915JXR8"/>
<feature type="compositionally biased region" description="Basic and acidic residues" evidence="1">
    <location>
        <begin position="87"/>
        <end position="102"/>
    </location>
</feature>
<proteinExistence type="predicted"/>
<sequence>MSSVQDTYLTTESSFGGKKASFSATGVAKGRDSRLRGVRNVIRRAFCHKCSTLARGTKQDEKIGNKKLLKLKDGMDKQSFLSHSVVQKKDDNANSRSEKLIN</sequence>
<name>A0A915JXR8_ROMCU</name>
<evidence type="ECO:0000313" key="3">
    <source>
        <dbReference type="WBParaSite" id="nRc.2.0.1.t30814-RA"/>
    </source>
</evidence>
<dbReference type="Proteomes" id="UP000887565">
    <property type="component" value="Unplaced"/>
</dbReference>
<evidence type="ECO:0000256" key="1">
    <source>
        <dbReference type="SAM" id="MobiDB-lite"/>
    </source>
</evidence>
<dbReference type="WBParaSite" id="nRc.2.0.1.t30814-RA">
    <property type="protein sequence ID" value="nRc.2.0.1.t30814-RA"/>
    <property type="gene ID" value="nRc.2.0.1.g30814"/>
</dbReference>
<accession>A0A915JXR8</accession>
<feature type="compositionally biased region" description="Polar residues" evidence="1">
    <location>
        <begin position="1"/>
        <end position="14"/>
    </location>
</feature>
<keyword evidence="2" id="KW-1185">Reference proteome</keyword>
<evidence type="ECO:0000313" key="2">
    <source>
        <dbReference type="Proteomes" id="UP000887565"/>
    </source>
</evidence>
<protein>
    <submittedName>
        <fullName evidence="3">Uncharacterized protein</fullName>
    </submittedName>
</protein>
<organism evidence="2 3">
    <name type="scientific">Romanomermis culicivorax</name>
    <name type="common">Nematode worm</name>
    <dbReference type="NCBI Taxonomy" id="13658"/>
    <lineage>
        <taxon>Eukaryota</taxon>
        <taxon>Metazoa</taxon>
        <taxon>Ecdysozoa</taxon>
        <taxon>Nematoda</taxon>
        <taxon>Enoplea</taxon>
        <taxon>Dorylaimia</taxon>
        <taxon>Mermithida</taxon>
        <taxon>Mermithoidea</taxon>
        <taxon>Mermithidae</taxon>
        <taxon>Romanomermis</taxon>
    </lineage>
</organism>
<feature type="region of interest" description="Disordered" evidence="1">
    <location>
        <begin position="82"/>
        <end position="102"/>
    </location>
</feature>
<feature type="region of interest" description="Disordered" evidence="1">
    <location>
        <begin position="1"/>
        <end position="33"/>
    </location>
</feature>